<dbReference type="AlphaFoldDB" id="A0A285THH7"/>
<gene>
    <name evidence="2" type="ORF">SAMN05877831_12312</name>
</gene>
<evidence type="ECO:0000313" key="3">
    <source>
        <dbReference type="Proteomes" id="UP000219111"/>
    </source>
</evidence>
<feature type="transmembrane region" description="Helical" evidence="1">
    <location>
        <begin position="12"/>
        <end position="29"/>
    </location>
</feature>
<keyword evidence="1" id="KW-1133">Transmembrane helix</keyword>
<reference evidence="3" key="1">
    <citation type="submission" date="2017-08" db="EMBL/GenBank/DDBJ databases">
        <authorList>
            <person name="Varghese N."/>
            <person name="Submissions S."/>
        </authorList>
    </citation>
    <scope>NUCLEOTIDE SEQUENCE [LARGE SCALE GENOMIC DNA]</scope>
    <source>
        <strain evidence="3">JA276</strain>
    </source>
</reference>
<name>A0A285THH7_9RHOB</name>
<keyword evidence="1" id="KW-0472">Membrane</keyword>
<protein>
    <recommendedName>
        <fullName evidence="4">DUF4282 domain-containing protein</fullName>
    </recommendedName>
</protein>
<keyword evidence="3" id="KW-1185">Reference proteome</keyword>
<evidence type="ECO:0000313" key="2">
    <source>
        <dbReference type="EMBL" id="SOC21407.1"/>
    </source>
</evidence>
<proteinExistence type="predicted"/>
<accession>A0A285THH7</accession>
<sequence>MRGLLIDMADVIIYATGLFWLTAGVYLGVQVLSEFGHLTRGLIAGVLLIVGGGLAASLHCLICFAILDIRAFTRHAAKQLGSGR</sequence>
<evidence type="ECO:0008006" key="4">
    <source>
        <dbReference type="Google" id="ProtNLM"/>
    </source>
</evidence>
<keyword evidence="1" id="KW-0812">Transmembrane</keyword>
<dbReference type="Proteomes" id="UP000219111">
    <property type="component" value="Unassembled WGS sequence"/>
</dbReference>
<organism evidence="2 3">
    <name type="scientific">Rhodobacter maris</name>
    <dbReference type="NCBI Taxonomy" id="446682"/>
    <lineage>
        <taxon>Bacteria</taxon>
        <taxon>Pseudomonadati</taxon>
        <taxon>Pseudomonadota</taxon>
        <taxon>Alphaproteobacteria</taxon>
        <taxon>Rhodobacterales</taxon>
        <taxon>Rhodobacter group</taxon>
        <taxon>Rhodobacter</taxon>
    </lineage>
</organism>
<dbReference type="RefSeq" id="WP_141399478.1">
    <property type="nucleotide sequence ID" value="NZ_OBMT01000023.1"/>
</dbReference>
<dbReference type="EMBL" id="OBMT01000023">
    <property type="protein sequence ID" value="SOC21407.1"/>
    <property type="molecule type" value="Genomic_DNA"/>
</dbReference>
<evidence type="ECO:0000256" key="1">
    <source>
        <dbReference type="SAM" id="Phobius"/>
    </source>
</evidence>
<feature type="transmembrane region" description="Helical" evidence="1">
    <location>
        <begin position="41"/>
        <end position="67"/>
    </location>
</feature>